<dbReference type="PANTHER" id="PTHR42879:SF6">
    <property type="entry name" value="NADPH-DEPENDENT REDUCTASE BACG"/>
    <property type="match status" value="1"/>
</dbReference>
<comment type="similarity">
    <text evidence="1">Belongs to the short-chain dehydrogenases/reductases (SDR) family.</text>
</comment>
<dbReference type="Gene3D" id="3.40.50.720">
    <property type="entry name" value="NAD(P)-binding Rossmann-like Domain"/>
    <property type="match status" value="1"/>
</dbReference>
<evidence type="ECO:0000313" key="2">
    <source>
        <dbReference type="EMBL" id="MBD1599478.1"/>
    </source>
</evidence>
<dbReference type="RefSeq" id="WP_190420877.1">
    <property type="nucleotide sequence ID" value="NZ_JAAOCA010000013.1"/>
</dbReference>
<evidence type="ECO:0000313" key="3">
    <source>
        <dbReference type="Proteomes" id="UP000805841"/>
    </source>
</evidence>
<keyword evidence="3" id="KW-1185">Reference proteome</keyword>
<organism evidence="2 3">
    <name type="scientific">Pseudomonas typographi</name>
    <dbReference type="NCBI Taxonomy" id="2715964"/>
    <lineage>
        <taxon>Bacteria</taxon>
        <taxon>Pseudomonadati</taxon>
        <taxon>Pseudomonadota</taxon>
        <taxon>Gammaproteobacteria</taxon>
        <taxon>Pseudomonadales</taxon>
        <taxon>Pseudomonadaceae</taxon>
        <taxon>Pseudomonas</taxon>
    </lineage>
</organism>
<dbReference type="Pfam" id="PF13561">
    <property type="entry name" value="adh_short_C2"/>
    <property type="match status" value="1"/>
</dbReference>
<dbReference type="PANTHER" id="PTHR42879">
    <property type="entry name" value="3-OXOACYL-(ACYL-CARRIER-PROTEIN) REDUCTASE"/>
    <property type="match status" value="1"/>
</dbReference>
<protein>
    <submittedName>
        <fullName evidence="2">SDR family oxidoreductase</fullName>
    </submittedName>
</protein>
<dbReference type="EMBL" id="JAAOCA010000013">
    <property type="protein sequence ID" value="MBD1599478.1"/>
    <property type="molecule type" value="Genomic_DNA"/>
</dbReference>
<reference evidence="2 3" key="1">
    <citation type="journal article" date="2020" name="Insects">
        <title>Bacteria Belonging to Pseudomonas typographi sp. nov. from the Bark Beetle Ips typographus Have Genomic Potential to Aid in the Host Ecology.</title>
        <authorList>
            <person name="Peral-Aranega E."/>
            <person name="Saati-Santamaria Z."/>
            <person name="Kolarik M."/>
            <person name="Rivas R."/>
            <person name="Garcia-Fraile P."/>
        </authorList>
    </citation>
    <scope>NUCLEOTIDE SEQUENCE [LARGE SCALE GENOMIC DNA]</scope>
    <source>
        <strain evidence="2 3">CA3A</strain>
    </source>
</reference>
<name>A0ABR7Z253_9PSED</name>
<sequence>MNLELTGKNVVITGASKGIGLAVAHAFAAQGARVALIARNPETLENARQQLLEKGHEAAIISADLTDPITAEAAIADAEALLGGIDILINSAGAARRTEPELLDAHAWRAALDAKFFPYIHAQDAVLSRLLDRAKQSGEPLSGAVIVNIVGTGGKQPTSTHLAGGSANAALLLSSVGLARHYARYGIRINAINPGFTYTGRVDQAITLEAARNGITKDEALREAEAQIPLGRFAQPEEVADLALFLASARASFITGAVVPINGGADPVI</sequence>
<gene>
    <name evidence="2" type="ORF">HAQ05_12290</name>
</gene>
<dbReference type="InterPro" id="IPR002347">
    <property type="entry name" value="SDR_fam"/>
</dbReference>
<proteinExistence type="inferred from homology"/>
<dbReference type="Proteomes" id="UP000805841">
    <property type="component" value="Unassembled WGS sequence"/>
</dbReference>
<comment type="caution">
    <text evidence="2">The sequence shown here is derived from an EMBL/GenBank/DDBJ whole genome shotgun (WGS) entry which is preliminary data.</text>
</comment>
<dbReference type="PRINTS" id="PR00081">
    <property type="entry name" value="GDHRDH"/>
</dbReference>
<accession>A0ABR7Z253</accession>
<evidence type="ECO:0000256" key="1">
    <source>
        <dbReference type="ARBA" id="ARBA00006484"/>
    </source>
</evidence>
<dbReference type="InterPro" id="IPR050259">
    <property type="entry name" value="SDR"/>
</dbReference>
<dbReference type="SUPFAM" id="SSF51735">
    <property type="entry name" value="NAD(P)-binding Rossmann-fold domains"/>
    <property type="match status" value="1"/>
</dbReference>
<dbReference type="InterPro" id="IPR036291">
    <property type="entry name" value="NAD(P)-bd_dom_sf"/>
</dbReference>